<dbReference type="InterPro" id="IPR011033">
    <property type="entry name" value="PRC_barrel-like_sf"/>
</dbReference>
<sequence length="160" mass="17402">MCKGRDIVQLPVCNATQQTIAHVQDLLVDLAEARVTAVVLQPAQGGGDCLRWPQVQIDRDAVHMQGDPCPQTTVHVRPTVPVKELTGTPVVTATGHAMGKVGDVLIDPATGQLLGVEVTDGWTQDMLTGRLHVPWSDVRGWQSGRMEIPDRWQDAWQLGS</sequence>
<reference evidence="2 3" key="1">
    <citation type="submission" date="2019-03" db="EMBL/GenBank/DDBJ databases">
        <title>Genomic Encyclopedia of Type Strains, Phase IV (KMG-IV): sequencing the most valuable type-strain genomes for metagenomic binning, comparative biology and taxonomic classification.</title>
        <authorList>
            <person name="Goeker M."/>
        </authorList>
    </citation>
    <scope>NUCLEOTIDE SEQUENCE [LARGE SCALE GENOMIC DNA]</scope>
    <source>
        <strain evidence="2 3">DSM 11170</strain>
    </source>
</reference>
<dbReference type="SUPFAM" id="SSF50346">
    <property type="entry name" value="PRC-barrel domain"/>
    <property type="match status" value="1"/>
</dbReference>
<dbReference type="EMBL" id="SLXT01000010">
    <property type="protein sequence ID" value="TCP64337.1"/>
    <property type="molecule type" value="Genomic_DNA"/>
</dbReference>
<dbReference type="RefSeq" id="WP_131919078.1">
    <property type="nucleotide sequence ID" value="NZ_JAOQNU010000010.1"/>
</dbReference>
<evidence type="ECO:0000313" key="2">
    <source>
        <dbReference type="EMBL" id="TCP64337.1"/>
    </source>
</evidence>
<dbReference type="Pfam" id="PF05239">
    <property type="entry name" value="PRC"/>
    <property type="match status" value="1"/>
</dbReference>
<evidence type="ECO:0000259" key="1">
    <source>
        <dbReference type="Pfam" id="PF05239"/>
    </source>
</evidence>
<proteinExistence type="predicted"/>
<gene>
    <name evidence="2" type="ORF">EDD73_11036</name>
</gene>
<name>A0A4R2RPN4_9FIRM</name>
<feature type="domain" description="PRC-barrel" evidence="1">
    <location>
        <begin position="82"/>
        <end position="139"/>
    </location>
</feature>
<organism evidence="2 3">
    <name type="scientific">Heliophilum fasciatum</name>
    <dbReference type="NCBI Taxonomy" id="35700"/>
    <lineage>
        <taxon>Bacteria</taxon>
        <taxon>Bacillati</taxon>
        <taxon>Bacillota</taxon>
        <taxon>Clostridia</taxon>
        <taxon>Eubacteriales</taxon>
        <taxon>Heliobacteriaceae</taxon>
        <taxon>Heliophilum</taxon>
    </lineage>
</organism>
<dbReference type="AlphaFoldDB" id="A0A4R2RPN4"/>
<accession>A0A4R2RPN4</accession>
<dbReference type="Proteomes" id="UP000294813">
    <property type="component" value="Unassembled WGS sequence"/>
</dbReference>
<evidence type="ECO:0000313" key="3">
    <source>
        <dbReference type="Proteomes" id="UP000294813"/>
    </source>
</evidence>
<protein>
    <submittedName>
        <fullName evidence="2">Uncharacterized protein YrrD</fullName>
    </submittedName>
</protein>
<dbReference type="OrthoDB" id="1707618at2"/>
<dbReference type="Gene3D" id="2.30.30.240">
    <property type="entry name" value="PRC-barrel domain"/>
    <property type="match status" value="1"/>
</dbReference>
<comment type="caution">
    <text evidence="2">The sequence shown here is derived from an EMBL/GenBank/DDBJ whole genome shotgun (WGS) entry which is preliminary data.</text>
</comment>
<keyword evidence="3" id="KW-1185">Reference proteome</keyword>
<dbReference type="InterPro" id="IPR027275">
    <property type="entry name" value="PRC-brl_dom"/>
</dbReference>